<accession>U2YJG8</accession>
<name>U2YJG8_9SPHN</name>
<dbReference type="Pfam" id="PF06742">
    <property type="entry name" value="DUF1214"/>
    <property type="match status" value="1"/>
</dbReference>
<proteinExistence type="predicted"/>
<organism evidence="4 5">
    <name type="scientific">Caenibius tardaugens NBRC 16725</name>
    <dbReference type="NCBI Taxonomy" id="1219035"/>
    <lineage>
        <taxon>Bacteria</taxon>
        <taxon>Pseudomonadati</taxon>
        <taxon>Pseudomonadota</taxon>
        <taxon>Alphaproteobacteria</taxon>
        <taxon>Sphingomonadales</taxon>
        <taxon>Erythrobacteraceae</taxon>
        <taxon>Caenibius</taxon>
    </lineage>
</organism>
<feature type="domain" description="DUF1214" evidence="2">
    <location>
        <begin position="383"/>
        <end position="490"/>
    </location>
</feature>
<evidence type="ECO:0008006" key="6">
    <source>
        <dbReference type="Google" id="ProtNLM"/>
    </source>
</evidence>
<gene>
    <name evidence="4" type="ORF">NT2_03_00730</name>
</gene>
<dbReference type="eggNOG" id="COG5361">
    <property type="taxonomic scope" value="Bacteria"/>
</dbReference>
<dbReference type="InterPro" id="IPR037050">
    <property type="entry name" value="DUF1254_sf"/>
</dbReference>
<dbReference type="InterPro" id="IPR037049">
    <property type="entry name" value="DUF1214_C_sf"/>
</dbReference>
<dbReference type="SUPFAM" id="SSF160935">
    <property type="entry name" value="VPA0735-like"/>
    <property type="match status" value="1"/>
</dbReference>
<protein>
    <recommendedName>
        <fullName evidence="6">DUF1254 domain-containing protein</fullName>
    </recommendedName>
</protein>
<dbReference type="EMBL" id="BASZ01000003">
    <property type="protein sequence ID" value="GAD48585.1"/>
    <property type="molecule type" value="Genomic_DNA"/>
</dbReference>
<dbReference type="PANTHER" id="PTHR36509">
    <property type="entry name" value="BLL3101 PROTEIN"/>
    <property type="match status" value="1"/>
</dbReference>
<keyword evidence="1" id="KW-0732">Signal</keyword>
<comment type="caution">
    <text evidence="4">The sequence shown here is derived from an EMBL/GenBank/DDBJ whole genome shotgun (WGS) entry which is preliminary data.</text>
</comment>
<evidence type="ECO:0000313" key="4">
    <source>
        <dbReference type="EMBL" id="GAD48585.1"/>
    </source>
</evidence>
<evidence type="ECO:0000313" key="5">
    <source>
        <dbReference type="Proteomes" id="UP000016568"/>
    </source>
</evidence>
<dbReference type="PANTHER" id="PTHR36509:SF2">
    <property type="entry name" value="BLL3101 PROTEIN"/>
    <property type="match status" value="1"/>
</dbReference>
<dbReference type="Gene3D" id="2.60.120.600">
    <property type="entry name" value="Domain of unknown function DUF1214, C-terminal domain"/>
    <property type="match status" value="1"/>
</dbReference>
<feature type="chain" id="PRO_5004636313" description="DUF1254 domain-containing protein" evidence="1">
    <location>
        <begin position="21"/>
        <end position="509"/>
    </location>
</feature>
<dbReference type="InterPro" id="IPR010679">
    <property type="entry name" value="DUF1254"/>
</dbReference>
<keyword evidence="5" id="KW-1185">Reference proteome</keyword>
<evidence type="ECO:0000256" key="1">
    <source>
        <dbReference type="SAM" id="SignalP"/>
    </source>
</evidence>
<dbReference type="RefSeq" id="WP_021689492.1">
    <property type="nucleotide sequence ID" value="NZ_BASZ01000003.1"/>
</dbReference>
<reference evidence="4 5" key="1">
    <citation type="submission" date="2013-09" db="EMBL/GenBank/DDBJ databases">
        <title>Whole genome shotgun sequence of Novosphingobium tardaugens NBRC 16725.</title>
        <authorList>
            <person name="Isaki S."/>
            <person name="Hosoyama A."/>
            <person name="Tsuchikane K."/>
            <person name="Katsumata H."/>
            <person name="Ando Y."/>
            <person name="Yamazaki S."/>
            <person name="Fujita N."/>
        </authorList>
    </citation>
    <scope>NUCLEOTIDE SEQUENCE [LARGE SCALE GENOMIC DNA]</scope>
    <source>
        <strain evidence="4 5">NBRC 16725</strain>
    </source>
</reference>
<sequence length="509" mass="55704">MRPSLVLSLLPMLAAGIAEAATPASASTFVAASLPQLGATGFDPALAPADIEALTGEAFYWGLNIAGFYELRYVYTQFEGQPAFRGVNRMQANDRLMDASVRYATTVNASTLYSGGAFDVSREPVVVEIPAVTDKRYWSVQAGDQNVNWFMKVGSQFTGNDPQRYVIVGPRWRGMLPPEFLSTQIYRATSDSFTLAVRVAVTDRSDADMAAARKLVHSVAAAPLSLWSAAGGVIPPLAQQPVVKGTYRNMPRMKEIVDYGRTMTAIDYLQLLSLAINDPTMTRRSDSAKELATLAKLEKLGLREGVLLDPAQLTPAQVTAAQTGFDAARKKAKQALEASLIDMNGWRLQSSLFHDDLDYVTKAGSDDVAWGTPVPFESHTIAYVFRDSSGQVLDGDRRYTLTLDLANLPPVTEFWELPVYDSAGYFIPNPIDRYSVTSYQLAAGQFAQKDGKVTFYLQPDRPKDPEQARNWLPTAKGDSFQLAARFYGPKAPLIDGTYAMPQIMAQKGS</sequence>
<evidence type="ECO:0000259" key="3">
    <source>
        <dbReference type="Pfam" id="PF06863"/>
    </source>
</evidence>
<dbReference type="Proteomes" id="UP000016568">
    <property type="component" value="Unassembled WGS sequence"/>
</dbReference>
<dbReference type="InterPro" id="IPR010621">
    <property type="entry name" value="DUF1214"/>
</dbReference>
<feature type="domain" description="DUF1254" evidence="3">
    <location>
        <begin position="87"/>
        <end position="220"/>
    </location>
</feature>
<dbReference type="AlphaFoldDB" id="U2YJG8"/>
<feature type="signal peptide" evidence="1">
    <location>
        <begin position="1"/>
        <end position="20"/>
    </location>
</feature>
<evidence type="ECO:0000259" key="2">
    <source>
        <dbReference type="Pfam" id="PF06742"/>
    </source>
</evidence>
<dbReference type="Pfam" id="PF06863">
    <property type="entry name" value="DUF1254"/>
    <property type="match status" value="1"/>
</dbReference>
<dbReference type="Gene3D" id="2.60.40.1610">
    <property type="entry name" value="Domain of unknown function DUF1254"/>
    <property type="match status" value="1"/>
</dbReference>